<evidence type="ECO:0000313" key="1">
    <source>
        <dbReference type="EMBL" id="QHI35299.1"/>
    </source>
</evidence>
<dbReference type="InterPro" id="IPR032774">
    <property type="entry name" value="WG_beta_rep"/>
</dbReference>
<accession>A0A7L4ZFM5</accession>
<name>A0A7L4ZFM5_9FLAO</name>
<evidence type="ECO:0008006" key="3">
    <source>
        <dbReference type="Google" id="ProtNLM"/>
    </source>
</evidence>
<organism evidence="1 2">
    <name type="scientific">Kordia antarctica</name>
    <dbReference type="NCBI Taxonomy" id="1218801"/>
    <lineage>
        <taxon>Bacteria</taxon>
        <taxon>Pseudomonadati</taxon>
        <taxon>Bacteroidota</taxon>
        <taxon>Flavobacteriia</taxon>
        <taxon>Flavobacteriales</taxon>
        <taxon>Flavobacteriaceae</taxon>
        <taxon>Kordia</taxon>
    </lineage>
</organism>
<evidence type="ECO:0000313" key="2">
    <source>
        <dbReference type="Proteomes" id="UP000464657"/>
    </source>
</evidence>
<protein>
    <recommendedName>
        <fullName evidence="3">Methyltransferase</fullName>
    </recommendedName>
</protein>
<gene>
    <name evidence="1" type="ORF">IMCC3317_06450</name>
</gene>
<dbReference type="Proteomes" id="UP000464657">
    <property type="component" value="Chromosome"/>
</dbReference>
<dbReference type="Pfam" id="PF14903">
    <property type="entry name" value="WG_beta_rep"/>
    <property type="match status" value="2"/>
</dbReference>
<reference evidence="1 2" key="1">
    <citation type="journal article" date="2013" name="Int. J. Syst. Evol. Microbiol.">
        <title>Kordia antarctica sp. nov., isolated from Antarctic seawater.</title>
        <authorList>
            <person name="Baek K."/>
            <person name="Choi A."/>
            <person name="Kang I."/>
            <person name="Lee K."/>
            <person name="Cho J.C."/>
        </authorList>
    </citation>
    <scope>NUCLEOTIDE SEQUENCE [LARGE SCALE GENOMIC DNA]</scope>
    <source>
        <strain evidence="1 2">IMCC3317</strain>
    </source>
</reference>
<dbReference type="PANTHER" id="PTHR37841:SF1">
    <property type="entry name" value="DUF3298 DOMAIN-CONTAINING PROTEIN"/>
    <property type="match status" value="1"/>
</dbReference>
<dbReference type="RefSeq" id="WP_228054933.1">
    <property type="nucleotide sequence ID" value="NZ_CP019288.1"/>
</dbReference>
<dbReference type="KEGG" id="kan:IMCC3317_06450"/>
<proteinExistence type="predicted"/>
<sequence>MIHWKDIKVSTENNGFIHEGKSLFNKQFEEVLKFHSPGLAPVKDVSGWYHIGVKGNALYDNRYERTFGYYFNRASVIKGDSSFHIDEKGKRMYDENYNWTGNFQENLCSVRNSKNEYFHIDLRGKKVYKETYRYAGDFKDGIACVRLQDGFYKHISINGNFINDIEFLDLGVFHKNYATAKDENGWFHINKQGKELYAQRYQLIEPFYNGFAVVDTFQHTKEIINEKGKIIVTL</sequence>
<dbReference type="PANTHER" id="PTHR37841">
    <property type="entry name" value="GLR2918 PROTEIN"/>
    <property type="match status" value="1"/>
</dbReference>
<dbReference type="EMBL" id="CP019288">
    <property type="protein sequence ID" value="QHI35299.1"/>
    <property type="molecule type" value="Genomic_DNA"/>
</dbReference>
<dbReference type="AlphaFoldDB" id="A0A7L4ZFM5"/>
<keyword evidence="2" id="KW-1185">Reference proteome</keyword>